<evidence type="ECO:0000313" key="2">
    <source>
        <dbReference type="Proteomes" id="UP000595170"/>
    </source>
</evidence>
<protein>
    <submittedName>
        <fullName evidence="1">Uncharacterized protein</fullName>
    </submittedName>
</protein>
<accession>A0A7T3PGY8</accession>
<organism evidence="1 2">
    <name type="scientific">Achromobacter phage vB_AchrS_AchV4</name>
    <dbReference type="NCBI Taxonomy" id="2796514"/>
    <lineage>
        <taxon>Viruses</taxon>
        <taxon>Duplodnaviria</taxon>
        <taxon>Heunggongvirae</taxon>
        <taxon>Uroviricota</taxon>
        <taxon>Caudoviricetes</taxon>
        <taxon>Casjensviridae</taxon>
        <taxon>Gediminasvirus</taxon>
        <taxon>Gediminasvirus AchV4</taxon>
    </lineage>
</organism>
<name>A0A7T3PGY8_9CAUD</name>
<keyword evidence="2" id="KW-1185">Reference proteome</keyword>
<dbReference type="InterPro" id="IPR058979">
    <property type="entry name" value="LysC-like"/>
</dbReference>
<reference evidence="1 2" key="1">
    <citation type="submission" date="2020-11" db="EMBL/GenBank/DDBJ databases">
        <title>Complete Genome Sequence of Achromobacter phage vB_AchrS_AchV4.</title>
        <authorList>
            <person name="Kaliniene L."/>
            <person name="Noreika A."/>
            <person name="Meskys R."/>
        </authorList>
    </citation>
    <scope>NUCLEOTIDE SEQUENCE [LARGE SCALE GENOMIC DNA]</scope>
</reference>
<dbReference type="Proteomes" id="UP000595170">
    <property type="component" value="Segment"/>
</dbReference>
<dbReference type="EMBL" id="MW269554">
    <property type="protein sequence ID" value="QPZ53297.1"/>
    <property type="molecule type" value="Genomic_DNA"/>
</dbReference>
<evidence type="ECO:0000313" key="1">
    <source>
        <dbReference type="EMBL" id="QPZ53297.1"/>
    </source>
</evidence>
<gene>
    <name evidence="1" type="ORF">AchV4_0069</name>
</gene>
<dbReference type="Pfam" id="PF23793">
    <property type="entry name" value="LysC"/>
    <property type="match status" value="1"/>
</dbReference>
<sequence>MFLCLLPLLASCASPDPVMRTRTVYQHLPDVYLLPCPVPYGAATYRGAIDLAERRKAALEECNKQIAAGRQYQADVKAKEGTTPSQ</sequence>
<proteinExistence type="predicted"/>